<evidence type="ECO:0000256" key="1">
    <source>
        <dbReference type="ARBA" id="ARBA00009809"/>
    </source>
</evidence>
<organism evidence="7">
    <name type="scientific">Darwinula stevensoni</name>
    <dbReference type="NCBI Taxonomy" id="69355"/>
    <lineage>
        <taxon>Eukaryota</taxon>
        <taxon>Metazoa</taxon>
        <taxon>Ecdysozoa</taxon>
        <taxon>Arthropoda</taxon>
        <taxon>Crustacea</taxon>
        <taxon>Oligostraca</taxon>
        <taxon>Ostracoda</taxon>
        <taxon>Podocopa</taxon>
        <taxon>Podocopida</taxon>
        <taxon>Darwinulocopina</taxon>
        <taxon>Darwinuloidea</taxon>
        <taxon>Darwinulidae</taxon>
        <taxon>Darwinula</taxon>
    </lineage>
</organism>
<dbReference type="PROSITE" id="PS00092">
    <property type="entry name" value="N6_MTASE"/>
    <property type="match status" value="1"/>
</dbReference>
<evidence type="ECO:0008006" key="9">
    <source>
        <dbReference type="Google" id="ProtNLM"/>
    </source>
</evidence>
<protein>
    <recommendedName>
        <fullName evidence="9">Beta-galactosidase</fullName>
    </recommendedName>
</protein>
<dbReference type="Proteomes" id="UP000677054">
    <property type="component" value="Unassembled WGS sequence"/>
</dbReference>
<dbReference type="Gene3D" id="3.20.20.80">
    <property type="entry name" value="Glycosidases"/>
    <property type="match status" value="1"/>
</dbReference>
<dbReference type="InterPro" id="IPR017853">
    <property type="entry name" value="GH"/>
</dbReference>
<dbReference type="GO" id="GO:0032259">
    <property type="term" value="P:methylation"/>
    <property type="evidence" value="ECO:0007669"/>
    <property type="project" value="InterPro"/>
</dbReference>
<reference evidence="7" key="1">
    <citation type="submission" date="2020-11" db="EMBL/GenBank/DDBJ databases">
        <authorList>
            <person name="Tran Van P."/>
        </authorList>
    </citation>
    <scope>NUCLEOTIDE SEQUENCE</scope>
</reference>
<dbReference type="AlphaFoldDB" id="A0A7R8XDC0"/>
<dbReference type="InterPro" id="IPR026283">
    <property type="entry name" value="B-gal_1-like"/>
</dbReference>
<dbReference type="InterPro" id="IPR031330">
    <property type="entry name" value="Gly_Hdrlase_35_cat"/>
</dbReference>
<dbReference type="PRINTS" id="PR00742">
    <property type="entry name" value="GLHYDRLASE35"/>
</dbReference>
<evidence type="ECO:0000256" key="4">
    <source>
        <dbReference type="SAM" id="MobiDB-lite"/>
    </source>
</evidence>
<dbReference type="EMBL" id="CAJPEV010001841">
    <property type="protein sequence ID" value="CAG0894562.1"/>
    <property type="molecule type" value="Genomic_DNA"/>
</dbReference>
<dbReference type="EMBL" id="LR901358">
    <property type="protein sequence ID" value="CAD7248432.1"/>
    <property type="molecule type" value="Genomic_DNA"/>
</dbReference>
<dbReference type="Pfam" id="PF21317">
    <property type="entry name" value="BetaGal_ABD_1"/>
    <property type="match status" value="1"/>
</dbReference>
<dbReference type="GO" id="GO:0005975">
    <property type="term" value="P:carbohydrate metabolic process"/>
    <property type="evidence" value="ECO:0007669"/>
    <property type="project" value="InterPro"/>
</dbReference>
<dbReference type="Pfam" id="PF01301">
    <property type="entry name" value="Glyco_hydro_35"/>
    <property type="match status" value="1"/>
</dbReference>
<name>A0A7R8XDC0_9CRUS</name>
<feature type="active site" description="Nucleophile" evidence="2">
    <location>
        <position position="336"/>
    </location>
</feature>
<dbReference type="InterPro" id="IPR002052">
    <property type="entry name" value="DNA_methylase_N6_adenine_CS"/>
</dbReference>
<feature type="domain" description="Beta-galactosidase 1-like first all-beta" evidence="6">
    <location>
        <begin position="506"/>
        <end position="602"/>
    </location>
</feature>
<evidence type="ECO:0000256" key="3">
    <source>
        <dbReference type="RuleBase" id="RU003679"/>
    </source>
</evidence>
<gene>
    <name evidence="7" type="ORF">DSTB1V02_LOCUS8245</name>
</gene>
<comment type="similarity">
    <text evidence="1 3">Belongs to the glycosyl hydrolase 35 family.</text>
</comment>
<keyword evidence="8" id="KW-1185">Reference proteome</keyword>
<dbReference type="InterPro" id="IPR001944">
    <property type="entry name" value="Glycoside_Hdrlase_35"/>
</dbReference>
<dbReference type="OrthoDB" id="1657402at2759"/>
<dbReference type="PIRSF" id="PIRSF006336">
    <property type="entry name" value="B-gal"/>
    <property type="match status" value="1"/>
</dbReference>
<evidence type="ECO:0000259" key="5">
    <source>
        <dbReference type="Pfam" id="PF01301"/>
    </source>
</evidence>
<dbReference type="InterPro" id="IPR048912">
    <property type="entry name" value="BetaGal1-like_ABD1"/>
</dbReference>
<feature type="compositionally biased region" description="Low complexity" evidence="4">
    <location>
        <begin position="15"/>
        <end position="26"/>
    </location>
</feature>
<accession>A0A7R8XDC0</accession>
<feature type="domain" description="Glycoside hydrolase 35 catalytic" evidence="5">
    <location>
        <begin position="97"/>
        <end position="426"/>
    </location>
</feature>
<dbReference type="GO" id="GO:0008168">
    <property type="term" value="F:methyltransferase activity"/>
    <property type="evidence" value="ECO:0007669"/>
    <property type="project" value="InterPro"/>
</dbReference>
<dbReference type="PANTHER" id="PTHR23421">
    <property type="entry name" value="BETA-GALACTOSIDASE RELATED"/>
    <property type="match status" value="1"/>
</dbReference>
<evidence type="ECO:0000259" key="6">
    <source>
        <dbReference type="Pfam" id="PF21317"/>
    </source>
</evidence>
<feature type="region of interest" description="Disordered" evidence="4">
    <location>
        <begin position="1"/>
        <end position="42"/>
    </location>
</feature>
<feature type="compositionally biased region" description="Polar residues" evidence="4">
    <location>
        <begin position="27"/>
        <end position="38"/>
    </location>
</feature>
<proteinExistence type="inferred from homology"/>
<feature type="active site" description="Proton donor" evidence="2">
    <location>
        <position position="256"/>
    </location>
</feature>
<evidence type="ECO:0000313" key="7">
    <source>
        <dbReference type="EMBL" id="CAD7248432.1"/>
    </source>
</evidence>
<sequence length="632" mass="72170">MRVLNRPARKSHYGALEASAEPAESLRNQSYSKTSNSEEAGCGQTRLARHDLRVGSVKLSRAIEFRVTGVRCQNTSLYDWYSAEGITASLKADGKYFTLNNQKILILSGAIHYYRVHPEYWRDRLLKLKALGLNTVETYVPWNLHQPMLDTYDFGTGTDHMSQFLNITNFLEIAQELGLFVILRLGPYICSEWEFGGLPSYLLETQEKLRISDEKFLKIVQDFLDALFLTVPLVKDFVWRNGSTPYPIIAVQVENEYGRFGYGLPDTVYLSTILAKFKSKFENEDLLFFTSDTPSISGTLGAIPEVLMTAKIQNNSGAELDELMRLQPDRPLMAAEFWTGWFDHWLESHQVRDTKWFSEELSEILRRNASVNFYMFHGGTNFGFMNGANVFDHWPYYAPDVTSNDFGALLSEAGDYTDKYEVAASIINTFYSKVDELPPLQQLESHERPPETNKTAYGNVPMTHFMKFQDIILVVGKANEPSIPEKPWPSMEELRIKPIDETKFRGQRYGFILYQLEDKPEPGVVLRASGKIKDMAYVLVDDIVVNPPYSLPEDLKKFGFWATREADFVIPQEGTHLAVMVENLGRNNFGKPHDFEQRKGLPDGPLKFNGAEAKIDNSKIFALEFTKKDLEE</sequence>
<evidence type="ECO:0000313" key="8">
    <source>
        <dbReference type="Proteomes" id="UP000677054"/>
    </source>
</evidence>
<dbReference type="GO" id="GO:0003676">
    <property type="term" value="F:nucleic acid binding"/>
    <property type="evidence" value="ECO:0007669"/>
    <property type="project" value="InterPro"/>
</dbReference>
<dbReference type="Gene3D" id="2.60.120.260">
    <property type="entry name" value="Galactose-binding domain-like"/>
    <property type="match status" value="2"/>
</dbReference>
<dbReference type="GO" id="GO:0004565">
    <property type="term" value="F:beta-galactosidase activity"/>
    <property type="evidence" value="ECO:0007669"/>
    <property type="project" value="InterPro"/>
</dbReference>
<evidence type="ECO:0000256" key="2">
    <source>
        <dbReference type="PIRSR" id="PIRSR006336-1"/>
    </source>
</evidence>
<dbReference type="SUPFAM" id="SSF51445">
    <property type="entry name" value="(Trans)glycosidases"/>
    <property type="match status" value="1"/>
</dbReference>